<comment type="caution">
    <text evidence="1">The sequence shown here is derived from an EMBL/GenBank/DDBJ whole genome shotgun (WGS) entry which is preliminary data.</text>
</comment>
<proteinExistence type="predicted"/>
<name>A0AAV4XFV5_CAEEX</name>
<dbReference type="Proteomes" id="UP001054945">
    <property type="component" value="Unassembled WGS sequence"/>
</dbReference>
<accession>A0AAV4XFV5</accession>
<organism evidence="1 2">
    <name type="scientific">Caerostris extrusa</name>
    <name type="common">Bark spider</name>
    <name type="synonym">Caerostris bankana</name>
    <dbReference type="NCBI Taxonomy" id="172846"/>
    <lineage>
        <taxon>Eukaryota</taxon>
        <taxon>Metazoa</taxon>
        <taxon>Ecdysozoa</taxon>
        <taxon>Arthropoda</taxon>
        <taxon>Chelicerata</taxon>
        <taxon>Arachnida</taxon>
        <taxon>Araneae</taxon>
        <taxon>Araneomorphae</taxon>
        <taxon>Entelegynae</taxon>
        <taxon>Araneoidea</taxon>
        <taxon>Araneidae</taxon>
        <taxon>Caerostris</taxon>
    </lineage>
</organism>
<evidence type="ECO:0000313" key="2">
    <source>
        <dbReference type="Proteomes" id="UP001054945"/>
    </source>
</evidence>
<dbReference type="AlphaFoldDB" id="A0AAV4XFV5"/>
<reference evidence="1 2" key="1">
    <citation type="submission" date="2021-06" db="EMBL/GenBank/DDBJ databases">
        <title>Caerostris extrusa draft genome.</title>
        <authorList>
            <person name="Kono N."/>
            <person name="Arakawa K."/>
        </authorList>
    </citation>
    <scope>NUCLEOTIDE SEQUENCE [LARGE SCALE GENOMIC DNA]</scope>
</reference>
<evidence type="ECO:0000313" key="1">
    <source>
        <dbReference type="EMBL" id="GIY92836.1"/>
    </source>
</evidence>
<dbReference type="EMBL" id="BPLR01017589">
    <property type="protein sequence ID" value="GIY92836.1"/>
    <property type="molecule type" value="Genomic_DNA"/>
</dbReference>
<keyword evidence="2" id="KW-1185">Reference proteome</keyword>
<protein>
    <submittedName>
        <fullName evidence="1">Uncharacterized protein</fullName>
    </submittedName>
</protein>
<gene>
    <name evidence="1" type="ORF">CEXT_26701</name>
</gene>
<sequence length="140" mass="16347">MRGNPSKVKTIKSRRSRIVLSGVSPLLALSRSKLGIAFLRRTGTSFTYSNWSDQWLFSIGSADTLFWSERTKFLDQQLLCDERVRKKKKMMRKDEIRSCVKLRGDACQNQIQSKFWMQLLIIFLRICKKFKLPKEIASVP</sequence>